<dbReference type="EMBL" id="GBXM01086880">
    <property type="protein sequence ID" value="JAH21697.1"/>
    <property type="molecule type" value="Transcribed_RNA"/>
</dbReference>
<organism evidence="1">
    <name type="scientific">Anguilla anguilla</name>
    <name type="common">European freshwater eel</name>
    <name type="synonym">Muraena anguilla</name>
    <dbReference type="NCBI Taxonomy" id="7936"/>
    <lineage>
        <taxon>Eukaryota</taxon>
        <taxon>Metazoa</taxon>
        <taxon>Chordata</taxon>
        <taxon>Craniata</taxon>
        <taxon>Vertebrata</taxon>
        <taxon>Euteleostomi</taxon>
        <taxon>Actinopterygii</taxon>
        <taxon>Neopterygii</taxon>
        <taxon>Teleostei</taxon>
        <taxon>Anguilliformes</taxon>
        <taxon>Anguillidae</taxon>
        <taxon>Anguilla</taxon>
    </lineage>
</organism>
<reference evidence="1" key="2">
    <citation type="journal article" date="2015" name="Fish Shellfish Immunol.">
        <title>Early steps in the European eel (Anguilla anguilla)-Vibrio vulnificus interaction in the gills: Role of the RtxA13 toxin.</title>
        <authorList>
            <person name="Callol A."/>
            <person name="Pajuelo D."/>
            <person name="Ebbesson L."/>
            <person name="Teles M."/>
            <person name="MacKenzie S."/>
            <person name="Amaro C."/>
        </authorList>
    </citation>
    <scope>NUCLEOTIDE SEQUENCE</scope>
</reference>
<accession>A0A0E9QYY7</accession>
<reference evidence="1" key="1">
    <citation type="submission" date="2014-11" db="EMBL/GenBank/DDBJ databases">
        <authorList>
            <person name="Amaro Gonzalez C."/>
        </authorList>
    </citation>
    <scope>NUCLEOTIDE SEQUENCE</scope>
</reference>
<evidence type="ECO:0000313" key="1">
    <source>
        <dbReference type="EMBL" id="JAH21697.1"/>
    </source>
</evidence>
<sequence>MPTRLNGLQSVQSCLDDVIITGNCC</sequence>
<dbReference type="AlphaFoldDB" id="A0A0E9QYY7"/>
<protein>
    <submittedName>
        <fullName evidence="1">Uncharacterized protein</fullName>
    </submittedName>
</protein>
<proteinExistence type="predicted"/>
<name>A0A0E9QYY7_ANGAN</name>